<dbReference type="Pfam" id="PF04542">
    <property type="entry name" value="Sigma70_r2"/>
    <property type="match status" value="1"/>
</dbReference>
<dbReference type="GO" id="GO:0003677">
    <property type="term" value="F:DNA binding"/>
    <property type="evidence" value="ECO:0007669"/>
    <property type="project" value="InterPro"/>
</dbReference>
<dbReference type="InterPro" id="IPR036388">
    <property type="entry name" value="WH-like_DNA-bd_sf"/>
</dbReference>
<dbReference type="PANTHER" id="PTHR43133">
    <property type="entry name" value="RNA POLYMERASE ECF-TYPE SIGMA FACTO"/>
    <property type="match status" value="1"/>
</dbReference>
<evidence type="ECO:0008006" key="9">
    <source>
        <dbReference type="Google" id="ProtNLM"/>
    </source>
</evidence>
<evidence type="ECO:0000256" key="3">
    <source>
        <dbReference type="ARBA" id="ARBA00023082"/>
    </source>
</evidence>
<keyword evidence="4" id="KW-0804">Transcription</keyword>
<dbReference type="SUPFAM" id="SSF88659">
    <property type="entry name" value="Sigma3 and sigma4 domains of RNA polymerase sigma factors"/>
    <property type="match status" value="1"/>
</dbReference>
<gene>
    <name evidence="7" type="ORF">A2Y62_19090</name>
</gene>
<dbReference type="EMBL" id="MFGW01000100">
    <property type="protein sequence ID" value="OGF65923.1"/>
    <property type="molecule type" value="Genomic_DNA"/>
</dbReference>
<dbReference type="Gene3D" id="1.10.10.10">
    <property type="entry name" value="Winged helix-like DNA-binding domain superfamily/Winged helix DNA-binding domain"/>
    <property type="match status" value="1"/>
</dbReference>
<feature type="domain" description="RNA polymerase sigma-70 region 2" evidence="5">
    <location>
        <begin position="1"/>
        <end position="44"/>
    </location>
</feature>
<feature type="domain" description="RNA polymerase sigma factor 70 region 4 type 2" evidence="6">
    <location>
        <begin position="76"/>
        <end position="128"/>
    </location>
</feature>
<dbReference type="STRING" id="1817863.A2Y62_19090"/>
<dbReference type="GO" id="GO:0006352">
    <property type="term" value="P:DNA-templated transcription initiation"/>
    <property type="evidence" value="ECO:0007669"/>
    <property type="project" value="InterPro"/>
</dbReference>
<dbReference type="CDD" id="cd06171">
    <property type="entry name" value="Sigma70_r4"/>
    <property type="match status" value="1"/>
</dbReference>
<name>A0A1F5VRE3_9BACT</name>
<sequence length="143" mass="16758">EDIAQEVFIRVYKGLPYFKHQSKFTTWLYRIVHNVAISEIRKNRPQLASAETLEKLPTTVRQDNPSEALTEKQVKEKLGKALDDLPENYRMVLLLYYMEGVSYTEISRILDLPIGTVKTYLHRGKKMLRQSLFNLSNPQQYIP</sequence>
<feature type="non-terminal residue" evidence="7">
    <location>
        <position position="1"/>
    </location>
</feature>
<dbReference type="Pfam" id="PF08281">
    <property type="entry name" value="Sigma70_r4_2"/>
    <property type="match status" value="1"/>
</dbReference>
<dbReference type="InterPro" id="IPR039425">
    <property type="entry name" value="RNA_pol_sigma-70-like"/>
</dbReference>
<evidence type="ECO:0000313" key="8">
    <source>
        <dbReference type="Proteomes" id="UP000178943"/>
    </source>
</evidence>
<evidence type="ECO:0000256" key="4">
    <source>
        <dbReference type="ARBA" id="ARBA00023163"/>
    </source>
</evidence>
<dbReference type="Gene3D" id="1.10.1740.10">
    <property type="match status" value="1"/>
</dbReference>
<dbReference type="GO" id="GO:0016987">
    <property type="term" value="F:sigma factor activity"/>
    <property type="evidence" value="ECO:0007669"/>
    <property type="project" value="UniProtKB-KW"/>
</dbReference>
<dbReference type="AlphaFoldDB" id="A0A1F5VRE3"/>
<reference evidence="7 8" key="1">
    <citation type="journal article" date="2016" name="Nat. Commun.">
        <title>Thousands of microbial genomes shed light on interconnected biogeochemical processes in an aquifer system.</title>
        <authorList>
            <person name="Anantharaman K."/>
            <person name="Brown C.T."/>
            <person name="Hug L.A."/>
            <person name="Sharon I."/>
            <person name="Castelle C.J."/>
            <person name="Probst A.J."/>
            <person name="Thomas B.C."/>
            <person name="Singh A."/>
            <person name="Wilkins M.J."/>
            <person name="Karaoz U."/>
            <person name="Brodie E.L."/>
            <person name="Williams K.H."/>
            <person name="Hubbard S.S."/>
            <person name="Banfield J.F."/>
        </authorList>
    </citation>
    <scope>NUCLEOTIDE SEQUENCE [LARGE SCALE GENOMIC DNA]</scope>
</reference>
<evidence type="ECO:0000259" key="5">
    <source>
        <dbReference type="Pfam" id="PF04542"/>
    </source>
</evidence>
<evidence type="ECO:0000313" key="7">
    <source>
        <dbReference type="EMBL" id="OGF65923.1"/>
    </source>
</evidence>
<evidence type="ECO:0000256" key="1">
    <source>
        <dbReference type="ARBA" id="ARBA00010641"/>
    </source>
</evidence>
<organism evidence="7 8">
    <name type="scientific">Candidatus Fischerbacteria bacterium RBG_13_37_8</name>
    <dbReference type="NCBI Taxonomy" id="1817863"/>
    <lineage>
        <taxon>Bacteria</taxon>
        <taxon>Candidatus Fischeribacteriota</taxon>
    </lineage>
</organism>
<accession>A0A1F5VRE3</accession>
<dbReference type="InterPro" id="IPR014284">
    <property type="entry name" value="RNA_pol_sigma-70_dom"/>
</dbReference>
<dbReference type="Proteomes" id="UP000178943">
    <property type="component" value="Unassembled WGS sequence"/>
</dbReference>
<evidence type="ECO:0000259" key="6">
    <source>
        <dbReference type="Pfam" id="PF08281"/>
    </source>
</evidence>
<comment type="caution">
    <text evidence="7">The sequence shown here is derived from an EMBL/GenBank/DDBJ whole genome shotgun (WGS) entry which is preliminary data.</text>
</comment>
<dbReference type="InterPro" id="IPR013324">
    <property type="entry name" value="RNA_pol_sigma_r3/r4-like"/>
</dbReference>
<proteinExistence type="inferred from homology"/>
<keyword evidence="2" id="KW-0805">Transcription regulation</keyword>
<evidence type="ECO:0000256" key="2">
    <source>
        <dbReference type="ARBA" id="ARBA00023015"/>
    </source>
</evidence>
<dbReference type="PANTHER" id="PTHR43133:SF51">
    <property type="entry name" value="RNA POLYMERASE SIGMA FACTOR"/>
    <property type="match status" value="1"/>
</dbReference>
<dbReference type="NCBIfam" id="TIGR02937">
    <property type="entry name" value="sigma70-ECF"/>
    <property type="match status" value="1"/>
</dbReference>
<dbReference type="InterPro" id="IPR007627">
    <property type="entry name" value="RNA_pol_sigma70_r2"/>
</dbReference>
<protein>
    <recommendedName>
        <fullName evidence="9">RNA polymerase sigma factor</fullName>
    </recommendedName>
</protein>
<comment type="similarity">
    <text evidence="1">Belongs to the sigma-70 factor family. ECF subfamily.</text>
</comment>
<dbReference type="InterPro" id="IPR013325">
    <property type="entry name" value="RNA_pol_sigma_r2"/>
</dbReference>
<dbReference type="SUPFAM" id="SSF88946">
    <property type="entry name" value="Sigma2 domain of RNA polymerase sigma factors"/>
    <property type="match status" value="1"/>
</dbReference>
<keyword evidence="3" id="KW-0731">Sigma factor</keyword>
<dbReference type="InterPro" id="IPR013249">
    <property type="entry name" value="RNA_pol_sigma70_r4_t2"/>
</dbReference>